<evidence type="ECO:0000313" key="1">
    <source>
        <dbReference type="EMBL" id="KKK50430.1"/>
    </source>
</evidence>
<dbReference type="AlphaFoldDB" id="A0A0F8WQ45"/>
<sequence>ELVVIKITVQSDICFELSQAENLKLKNQHIIQRAGSLLFVPIGTIGHL</sequence>
<feature type="non-terminal residue" evidence="1">
    <location>
        <position position="1"/>
    </location>
</feature>
<reference evidence="1" key="1">
    <citation type="journal article" date="2015" name="Nature">
        <title>Complex archaea that bridge the gap between prokaryotes and eukaryotes.</title>
        <authorList>
            <person name="Spang A."/>
            <person name="Saw J.H."/>
            <person name="Jorgensen S.L."/>
            <person name="Zaremba-Niedzwiedzka K."/>
            <person name="Martijn J."/>
            <person name="Lind A.E."/>
            <person name="van Eijk R."/>
            <person name="Schleper C."/>
            <person name="Guy L."/>
            <person name="Ettema T.J."/>
        </authorList>
    </citation>
    <scope>NUCLEOTIDE SEQUENCE</scope>
</reference>
<comment type="caution">
    <text evidence="1">The sequence shown here is derived from an EMBL/GenBank/DDBJ whole genome shotgun (WGS) entry which is preliminary data.</text>
</comment>
<name>A0A0F8WQ45_9ZZZZ</name>
<organism evidence="1">
    <name type="scientific">marine sediment metagenome</name>
    <dbReference type="NCBI Taxonomy" id="412755"/>
    <lineage>
        <taxon>unclassified sequences</taxon>
        <taxon>metagenomes</taxon>
        <taxon>ecological metagenomes</taxon>
    </lineage>
</organism>
<accession>A0A0F8WQ45</accession>
<protein>
    <submittedName>
        <fullName evidence="1">Uncharacterized protein</fullName>
    </submittedName>
</protein>
<gene>
    <name evidence="1" type="ORF">LCGC14_3125090</name>
</gene>
<dbReference type="EMBL" id="LAZR01068028">
    <property type="protein sequence ID" value="KKK50430.1"/>
    <property type="molecule type" value="Genomic_DNA"/>
</dbReference>
<proteinExistence type="predicted"/>